<dbReference type="WBParaSite" id="PTRK_0001149900.1">
    <property type="protein sequence ID" value="PTRK_0001149900.1"/>
    <property type="gene ID" value="PTRK_0001149900"/>
</dbReference>
<reference evidence="5" key="1">
    <citation type="submission" date="2017-02" db="UniProtKB">
        <authorList>
            <consortium name="WormBaseParasite"/>
        </authorList>
    </citation>
    <scope>IDENTIFICATION</scope>
</reference>
<keyword evidence="4" id="KW-1185">Reference proteome</keyword>
<evidence type="ECO:0000313" key="5">
    <source>
        <dbReference type="WBParaSite" id="PTRK_0001149900.1"/>
    </source>
</evidence>
<dbReference type="PANTHER" id="PTHR42698:SF1">
    <property type="entry name" value="GTPASE ERA, MITOCHONDRIAL"/>
    <property type="match status" value="1"/>
</dbReference>
<sequence>MSHIARKFLKFAIIGPPNGGKSLLTNQLVKAEVAAVSKRMDTTRCNLTAAYTEDNCQLVAVDSPGLVGIQHATSKSVGKELTILTDPEKAMKNAEHVLVVQDATHTGDYIHHRVLYLLNRYNHIPASLVINKVDLIEDRSQLLPLVKILTDNQVDGKKINTKRVTFGKLGKIADDKIISETRDGIPLYQKNKFSMNEMDEKWKTSYRIVMNKPYDKCSWAETKKLFTQFRGWPYFKSVFFVSSLTGEGIGNLRDYLVNQATPGKWMYEENTLTTKNPKDIVLDQIKAECLNHLPSEAGYGIKLRLMDWSFNDERLNIIVELICDKKRWAKLLIQNNPSRIAYMEDSVNNIIQNLINQPLFIKLLVKYNGQTVTEDNYQKL</sequence>
<dbReference type="InterPro" id="IPR015946">
    <property type="entry name" value="KH_dom-like_a/b"/>
</dbReference>
<dbReference type="InterPro" id="IPR006073">
    <property type="entry name" value="GTP-bd"/>
</dbReference>
<evidence type="ECO:0000313" key="4">
    <source>
        <dbReference type="Proteomes" id="UP000038045"/>
    </source>
</evidence>
<evidence type="ECO:0000259" key="3">
    <source>
        <dbReference type="Pfam" id="PF01926"/>
    </source>
</evidence>
<name>A0A0N4ZSL7_PARTI</name>
<dbReference type="GO" id="GO:0019843">
    <property type="term" value="F:rRNA binding"/>
    <property type="evidence" value="ECO:0007669"/>
    <property type="project" value="TreeGrafter"/>
</dbReference>
<dbReference type="InterPro" id="IPR027417">
    <property type="entry name" value="P-loop_NTPase"/>
</dbReference>
<keyword evidence="2" id="KW-0342">GTP-binding</keyword>
<dbReference type="GO" id="GO:0005759">
    <property type="term" value="C:mitochondrial matrix"/>
    <property type="evidence" value="ECO:0007669"/>
    <property type="project" value="TreeGrafter"/>
</dbReference>
<keyword evidence="1" id="KW-0547">Nucleotide-binding</keyword>
<organism evidence="4 5">
    <name type="scientific">Parastrongyloides trichosuri</name>
    <name type="common">Possum-specific nematode worm</name>
    <dbReference type="NCBI Taxonomy" id="131310"/>
    <lineage>
        <taxon>Eukaryota</taxon>
        <taxon>Metazoa</taxon>
        <taxon>Ecdysozoa</taxon>
        <taxon>Nematoda</taxon>
        <taxon>Chromadorea</taxon>
        <taxon>Rhabditida</taxon>
        <taxon>Tylenchina</taxon>
        <taxon>Panagrolaimomorpha</taxon>
        <taxon>Strongyloidoidea</taxon>
        <taxon>Strongyloididae</taxon>
        <taxon>Parastrongyloides</taxon>
    </lineage>
</organism>
<dbReference type="Gene3D" id="3.30.300.20">
    <property type="match status" value="1"/>
</dbReference>
<dbReference type="GO" id="GO:0005525">
    <property type="term" value="F:GTP binding"/>
    <property type="evidence" value="ECO:0007669"/>
    <property type="project" value="UniProtKB-KW"/>
</dbReference>
<dbReference type="SUPFAM" id="SSF54814">
    <property type="entry name" value="Prokaryotic type KH domain (KH-domain type II)"/>
    <property type="match status" value="1"/>
</dbReference>
<dbReference type="Proteomes" id="UP000038045">
    <property type="component" value="Unplaced"/>
</dbReference>
<dbReference type="GO" id="GO:0000028">
    <property type="term" value="P:ribosomal small subunit assembly"/>
    <property type="evidence" value="ECO:0007669"/>
    <property type="project" value="TreeGrafter"/>
</dbReference>
<evidence type="ECO:0000256" key="1">
    <source>
        <dbReference type="ARBA" id="ARBA00022741"/>
    </source>
</evidence>
<dbReference type="STRING" id="131310.A0A0N4ZSL7"/>
<dbReference type="AlphaFoldDB" id="A0A0N4ZSL7"/>
<dbReference type="PANTHER" id="PTHR42698">
    <property type="entry name" value="GTPASE ERA"/>
    <property type="match status" value="1"/>
</dbReference>
<dbReference type="Pfam" id="PF01926">
    <property type="entry name" value="MMR_HSR1"/>
    <property type="match status" value="1"/>
</dbReference>
<dbReference type="InterPro" id="IPR009019">
    <property type="entry name" value="KH_sf_prok-type"/>
</dbReference>
<protein>
    <submittedName>
        <fullName evidence="5">G domain-containing protein</fullName>
    </submittedName>
</protein>
<evidence type="ECO:0000256" key="2">
    <source>
        <dbReference type="ARBA" id="ARBA00023134"/>
    </source>
</evidence>
<dbReference type="InterPro" id="IPR005662">
    <property type="entry name" value="GTPase_Era-like"/>
</dbReference>
<feature type="domain" description="G" evidence="3">
    <location>
        <begin position="11"/>
        <end position="132"/>
    </location>
</feature>
<dbReference type="Gene3D" id="3.40.50.300">
    <property type="entry name" value="P-loop containing nucleotide triphosphate hydrolases"/>
    <property type="match status" value="1"/>
</dbReference>
<dbReference type="GO" id="GO:0043024">
    <property type="term" value="F:ribosomal small subunit binding"/>
    <property type="evidence" value="ECO:0007669"/>
    <property type="project" value="TreeGrafter"/>
</dbReference>
<proteinExistence type="predicted"/>
<accession>A0A0N4ZSL7</accession>
<dbReference type="SUPFAM" id="SSF52540">
    <property type="entry name" value="P-loop containing nucleoside triphosphate hydrolases"/>
    <property type="match status" value="1"/>
</dbReference>